<evidence type="ECO:0000256" key="4">
    <source>
        <dbReference type="ARBA" id="ARBA00022692"/>
    </source>
</evidence>
<evidence type="ECO:0000256" key="1">
    <source>
        <dbReference type="ARBA" id="ARBA00004651"/>
    </source>
</evidence>
<comment type="subcellular location">
    <subcellularLocation>
        <location evidence="1">Cell membrane</location>
        <topology evidence="1">Multi-pass membrane protein</topology>
    </subcellularLocation>
</comment>
<dbReference type="PANTHER" id="PTHR37937:SF1">
    <property type="entry name" value="CONJUGATIVE TRANSFER: DNA TRANSPORT"/>
    <property type="match status" value="1"/>
</dbReference>
<dbReference type="GeneID" id="85485114"/>
<feature type="transmembrane region" description="Helical" evidence="8">
    <location>
        <begin position="67"/>
        <end position="94"/>
    </location>
</feature>
<dbReference type="OrthoDB" id="226701at2"/>
<protein>
    <submittedName>
        <fullName evidence="10">Type IV secretory pathway, VirD4 component, TraG/TraD family ATPase</fullName>
    </submittedName>
</protein>
<dbReference type="RefSeq" id="WP_083400170.1">
    <property type="nucleotide sequence ID" value="NZ_FOJN01000003.1"/>
</dbReference>
<dbReference type="InterPro" id="IPR003688">
    <property type="entry name" value="TraG/VirD4"/>
</dbReference>
<dbReference type="Pfam" id="PF02534">
    <property type="entry name" value="T4SS-DNA_transf"/>
    <property type="match status" value="1"/>
</dbReference>
<dbReference type="SUPFAM" id="SSF52540">
    <property type="entry name" value="P-loop containing nucleoside triphosphate hydrolases"/>
    <property type="match status" value="1"/>
</dbReference>
<keyword evidence="4 8" id="KW-0812">Transmembrane</keyword>
<dbReference type="InterPro" id="IPR027417">
    <property type="entry name" value="P-loop_NTPase"/>
</dbReference>
<feature type="transmembrane region" description="Helical" evidence="8">
    <location>
        <begin position="12"/>
        <end position="34"/>
    </location>
</feature>
<dbReference type="Pfam" id="PF12696">
    <property type="entry name" value="TraG-D_C"/>
    <property type="match status" value="1"/>
</dbReference>
<keyword evidence="5 8" id="KW-1133">Transmembrane helix</keyword>
<evidence type="ECO:0000256" key="2">
    <source>
        <dbReference type="ARBA" id="ARBA00008806"/>
    </source>
</evidence>
<evidence type="ECO:0000313" key="10">
    <source>
        <dbReference type="EMBL" id="SFA45432.1"/>
    </source>
</evidence>
<dbReference type="Gene3D" id="3.40.50.300">
    <property type="entry name" value="P-loop containing nucleotide triphosphate hydrolases"/>
    <property type="match status" value="1"/>
</dbReference>
<accession>A0A1I0T0Y5</accession>
<proteinExistence type="inferred from homology"/>
<dbReference type="InterPro" id="IPR032689">
    <property type="entry name" value="TraG-D_C"/>
</dbReference>
<keyword evidence="3" id="KW-1003">Cell membrane</keyword>
<dbReference type="PANTHER" id="PTHR37937">
    <property type="entry name" value="CONJUGATIVE TRANSFER: DNA TRANSPORT"/>
    <property type="match status" value="1"/>
</dbReference>
<evidence type="ECO:0000256" key="3">
    <source>
        <dbReference type="ARBA" id="ARBA00022475"/>
    </source>
</evidence>
<evidence type="ECO:0000259" key="9">
    <source>
        <dbReference type="Pfam" id="PF12696"/>
    </source>
</evidence>
<feature type="compositionally biased region" description="Low complexity" evidence="7">
    <location>
        <begin position="556"/>
        <end position="572"/>
    </location>
</feature>
<evidence type="ECO:0000313" key="11">
    <source>
        <dbReference type="Proteomes" id="UP000182054"/>
    </source>
</evidence>
<feature type="region of interest" description="Disordered" evidence="7">
    <location>
        <begin position="625"/>
        <end position="663"/>
    </location>
</feature>
<keyword evidence="6 8" id="KW-0472">Membrane</keyword>
<feature type="region of interest" description="Disordered" evidence="7">
    <location>
        <begin position="553"/>
        <end position="574"/>
    </location>
</feature>
<comment type="similarity">
    <text evidence="2">Belongs to the VirD4/TraG family.</text>
</comment>
<dbReference type="AlphaFoldDB" id="A0A1I0T0Y5"/>
<evidence type="ECO:0000256" key="7">
    <source>
        <dbReference type="SAM" id="MobiDB-lite"/>
    </source>
</evidence>
<dbReference type="InterPro" id="IPR051539">
    <property type="entry name" value="T4SS-coupling_protein"/>
</dbReference>
<evidence type="ECO:0000256" key="5">
    <source>
        <dbReference type="ARBA" id="ARBA00022989"/>
    </source>
</evidence>
<sequence length="663" mass="71001">MSTRGAKNPDAGIDPMLAIAGTAITVAALAYGGAEAALHLGGPLSGLEQDVPGSPFALAKGLANGTIVWPTGATIIAAAFGLLGLVVIVAGTVWAMKRRRRVTRVDDAGRYLARPREMARLTETALRREIERLGTPLVAGQLPGAPLGRVVLGPNRFGITLYAGPEDCAVHVWGPRMGKTSCVVIPQVLAARGAVLTTSNKRDVVDETRAYRAEKGSVWVFDPQGVAQEVPRWFFDPLSWVRAAKPSTTKGVHDELVATEREAELTRLLGRDTVDRMTQSAQEMKAATLSGIFADSINGDRARRDAFFDPTGQRLVTGFILAAAMERLPMPVIYSWATNENDQTPVALLRKHKFDVWADTLLAQYNAPDKQRGGVFATAVNLLACLAFAEAHPWIARMGPHDTRPELEPAEFAAEDSPTLYSLSMEDSAGECGALVTVLTIAITDALIDKATATPGTPSLPGGRLRVPATYALDEAANVVRWTQLPGLYSHFGSRGINVTTILQSFTQGEECWGKGGMTKLWGAATLRVYGGGGTTDDSHFIENTSRALGDHWEMSRSVSTTQSGRSTSQQRQKVRTLEAGDLESMPAGRSVLRSAKCPPVVLETMPWYTGPFAAEVAAAKIRAGQDPTVARNDDDPEPDDTSSLLPRPPKAAVEYPALETAS</sequence>
<name>A0A1I0T0Y5_9NOCA</name>
<dbReference type="EMBL" id="FOJN01000003">
    <property type="protein sequence ID" value="SFA45432.1"/>
    <property type="molecule type" value="Genomic_DNA"/>
</dbReference>
<evidence type="ECO:0000256" key="6">
    <source>
        <dbReference type="ARBA" id="ARBA00023136"/>
    </source>
</evidence>
<organism evidence="10 11">
    <name type="scientific">Rhodococcoides kroppenstedtii</name>
    <dbReference type="NCBI Taxonomy" id="293050"/>
    <lineage>
        <taxon>Bacteria</taxon>
        <taxon>Bacillati</taxon>
        <taxon>Actinomycetota</taxon>
        <taxon>Actinomycetes</taxon>
        <taxon>Mycobacteriales</taxon>
        <taxon>Nocardiaceae</taxon>
        <taxon>Rhodococcoides</taxon>
    </lineage>
</organism>
<gene>
    <name evidence="10" type="ORF">SAMN05444374_103270</name>
</gene>
<dbReference type="GO" id="GO:0005886">
    <property type="term" value="C:plasma membrane"/>
    <property type="evidence" value="ECO:0007669"/>
    <property type="project" value="UniProtKB-SubCell"/>
</dbReference>
<feature type="domain" description="TraD/TraG TraM recognition site" evidence="9">
    <location>
        <begin position="469"/>
        <end position="587"/>
    </location>
</feature>
<reference evidence="10 11" key="1">
    <citation type="submission" date="2016-10" db="EMBL/GenBank/DDBJ databases">
        <authorList>
            <person name="de Groot N.N."/>
        </authorList>
    </citation>
    <scope>NUCLEOTIDE SEQUENCE [LARGE SCALE GENOMIC DNA]</scope>
    <source>
        <strain evidence="10 11">DSM 44908</strain>
    </source>
</reference>
<dbReference type="Proteomes" id="UP000182054">
    <property type="component" value="Unassembled WGS sequence"/>
</dbReference>
<dbReference type="CDD" id="cd01127">
    <property type="entry name" value="TrwB_TraG_TraD_VirD4"/>
    <property type="match status" value="1"/>
</dbReference>
<evidence type="ECO:0000256" key="8">
    <source>
        <dbReference type="SAM" id="Phobius"/>
    </source>
</evidence>